<protein>
    <submittedName>
        <fullName evidence="1">Uncharacterized protein</fullName>
    </submittedName>
</protein>
<reference evidence="1 2" key="1">
    <citation type="journal article" date="2020" name="Phytopathology">
        <title>Genome Sequence Resources of Colletotrichum truncatum, C. plurivorum, C. musicola, and C. sojae: Four Species Pathogenic to Soybean (Glycine max).</title>
        <authorList>
            <person name="Rogerio F."/>
            <person name="Boufleur T.R."/>
            <person name="Ciampi-Guillardi M."/>
            <person name="Sukno S.A."/>
            <person name="Thon M.R."/>
            <person name="Massola Junior N.S."/>
            <person name="Baroncelli R."/>
        </authorList>
    </citation>
    <scope>NUCLEOTIDE SEQUENCE [LARGE SCALE GENOMIC DNA]</scope>
    <source>
        <strain evidence="1 2">CMES1059</strain>
    </source>
</reference>
<comment type="caution">
    <text evidence="1">The sequence shown here is derived from an EMBL/GenBank/DDBJ whole genome shotgun (WGS) entry which is preliminary data.</text>
</comment>
<dbReference type="Proteomes" id="UP000805649">
    <property type="component" value="Unassembled WGS sequence"/>
</dbReference>
<sequence length="114" mass="12494">MYISTASIITLACLLWEVSAKCGQGTFNGNGEYKRVSNCVLKQNNVYFCGDSGTTVVHKQSQLMLRAGKVDSTVLVGCANFSGYLYHCSAGEEARFREPNCKGAVWQVENVKEL</sequence>
<organism evidence="1 2">
    <name type="scientific">Colletotrichum truncatum</name>
    <name type="common">Anthracnose fungus</name>
    <name type="synonym">Colletotrichum capsici</name>
    <dbReference type="NCBI Taxonomy" id="5467"/>
    <lineage>
        <taxon>Eukaryota</taxon>
        <taxon>Fungi</taxon>
        <taxon>Dikarya</taxon>
        <taxon>Ascomycota</taxon>
        <taxon>Pezizomycotina</taxon>
        <taxon>Sordariomycetes</taxon>
        <taxon>Hypocreomycetidae</taxon>
        <taxon>Glomerellales</taxon>
        <taxon>Glomerellaceae</taxon>
        <taxon>Colletotrichum</taxon>
        <taxon>Colletotrichum truncatum species complex</taxon>
    </lineage>
</organism>
<keyword evidence="2" id="KW-1185">Reference proteome</keyword>
<evidence type="ECO:0000313" key="2">
    <source>
        <dbReference type="Proteomes" id="UP000805649"/>
    </source>
</evidence>
<name>A0ACC3YZ07_COLTU</name>
<accession>A0ACC3YZ07</accession>
<proteinExistence type="predicted"/>
<evidence type="ECO:0000313" key="1">
    <source>
        <dbReference type="EMBL" id="KAL0937057.1"/>
    </source>
</evidence>
<dbReference type="EMBL" id="VUJX02000004">
    <property type="protein sequence ID" value="KAL0937057.1"/>
    <property type="molecule type" value="Genomic_DNA"/>
</dbReference>
<gene>
    <name evidence="1" type="ORF">CTRU02_206788</name>
</gene>